<dbReference type="AlphaFoldDB" id="A0A1G4IQK3"/>
<dbReference type="PANTHER" id="PTHR47706:SF1">
    <property type="entry name" value="CIPA-LIKE, PUTATIVE (AFU_ORTHOLOGUE AFUA_1G12460)-RELATED"/>
    <property type="match status" value="1"/>
</dbReference>
<keyword evidence="1" id="KW-0521">NADP</keyword>
<dbReference type="InterPro" id="IPR051609">
    <property type="entry name" value="NmrA/Isoflavone_reductase-like"/>
</dbReference>
<dbReference type="GO" id="GO:0016491">
    <property type="term" value="F:oxidoreductase activity"/>
    <property type="evidence" value="ECO:0007669"/>
    <property type="project" value="UniProtKB-KW"/>
</dbReference>
<evidence type="ECO:0000256" key="1">
    <source>
        <dbReference type="ARBA" id="ARBA00022857"/>
    </source>
</evidence>
<dbReference type="InterPro" id="IPR008030">
    <property type="entry name" value="NmrA-like"/>
</dbReference>
<reference evidence="4 5" key="1">
    <citation type="submission" date="2016-03" db="EMBL/GenBank/DDBJ databases">
        <authorList>
            <person name="Devillers H."/>
        </authorList>
    </citation>
    <scope>NUCLEOTIDE SEQUENCE [LARGE SCALE GENOMIC DNA]</scope>
    <source>
        <strain evidence="4">CBS 10888</strain>
    </source>
</reference>
<dbReference type="OrthoDB" id="9974981at2759"/>
<keyword evidence="5" id="KW-1185">Reference proteome</keyword>
<organism evidence="4 5">
    <name type="scientific">Lachancea dasiensis</name>
    <dbReference type="NCBI Taxonomy" id="1072105"/>
    <lineage>
        <taxon>Eukaryota</taxon>
        <taxon>Fungi</taxon>
        <taxon>Dikarya</taxon>
        <taxon>Ascomycota</taxon>
        <taxon>Saccharomycotina</taxon>
        <taxon>Saccharomycetes</taxon>
        <taxon>Saccharomycetales</taxon>
        <taxon>Saccharomycetaceae</taxon>
        <taxon>Lachancea</taxon>
    </lineage>
</organism>
<name>A0A1G4IQK3_9SACH</name>
<dbReference type="Pfam" id="PF05368">
    <property type="entry name" value="NmrA"/>
    <property type="match status" value="1"/>
</dbReference>
<evidence type="ECO:0000313" key="4">
    <source>
        <dbReference type="EMBL" id="SCU79013.1"/>
    </source>
</evidence>
<protein>
    <submittedName>
        <fullName evidence="4">LADA_0A09186g1_1</fullName>
    </submittedName>
</protein>
<evidence type="ECO:0000259" key="3">
    <source>
        <dbReference type="Pfam" id="PF05368"/>
    </source>
</evidence>
<feature type="domain" description="NmrA-like" evidence="3">
    <location>
        <begin position="5"/>
        <end position="109"/>
    </location>
</feature>
<evidence type="ECO:0000313" key="5">
    <source>
        <dbReference type="Proteomes" id="UP000190274"/>
    </source>
</evidence>
<proteinExistence type="predicted"/>
<dbReference type="STRING" id="1266660.A0A1G4IQK3"/>
<dbReference type="PANTHER" id="PTHR47706">
    <property type="entry name" value="NMRA-LIKE FAMILY PROTEIN"/>
    <property type="match status" value="1"/>
</dbReference>
<dbReference type="SUPFAM" id="SSF51735">
    <property type="entry name" value="NAD(P)-binding Rossmann-fold domains"/>
    <property type="match status" value="1"/>
</dbReference>
<keyword evidence="2" id="KW-0560">Oxidoreductase</keyword>
<dbReference type="EMBL" id="LT598460">
    <property type="protein sequence ID" value="SCU79013.1"/>
    <property type="molecule type" value="Genomic_DNA"/>
</dbReference>
<accession>A0A1G4IQK3</accession>
<evidence type="ECO:0000256" key="2">
    <source>
        <dbReference type="ARBA" id="ARBA00023002"/>
    </source>
</evidence>
<dbReference type="InterPro" id="IPR036291">
    <property type="entry name" value="NAD(P)-bd_dom_sf"/>
</dbReference>
<gene>
    <name evidence="4" type="ORF">LADA_0A09186G</name>
</gene>
<dbReference type="Proteomes" id="UP000190274">
    <property type="component" value="Chromosome A"/>
</dbReference>
<dbReference type="Gene3D" id="3.40.50.720">
    <property type="entry name" value="NAD(P)-binding Rossmann-like Domain"/>
    <property type="match status" value="1"/>
</dbReference>
<sequence length="318" mass="33769">MALRKIVVAGSSGTLADHVLGALLDSKTADFTVTVLTRRDSGKNVSVPGARVVQVNYDDKNELISAVADADAIINLVSGKVGSVVDLQLLDAAKKAGVRRIFPSSCGLDILHPVATSLLTRSDGSALGKGVAPIQNARMFLALGEENSSVSFTTLVPSIFLDAALEGRFGTIEPQNRKVTVFNGGEEYFTGCSLPFLGACFAAVLQMDEESTKNKRIRVAEVRTTLNEIVDTFEKVAKVPFEKVPASLEAVAAKREMLLSENQALPAFHLSLLISLFNGCGAGDIEDGLEFDGEGFLVGKRKSIEELVAEAVSKVKVV</sequence>